<organism evidence="2 3">
    <name type="scientific">Colletotrichum limetticola</name>
    <dbReference type="NCBI Taxonomy" id="1209924"/>
    <lineage>
        <taxon>Eukaryota</taxon>
        <taxon>Fungi</taxon>
        <taxon>Dikarya</taxon>
        <taxon>Ascomycota</taxon>
        <taxon>Pezizomycotina</taxon>
        <taxon>Sordariomycetes</taxon>
        <taxon>Hypocreomycetidae</taxon>
        <taxon>Glomerellales</taxon>
        <taxon>Glomerellaceae</taxon>
        <taxon>Colletotrichum</taxon>
        <taxon>Colletotrichum acutatum species complex</taxon>
    </lineage>
</organism>
<proteinExistence type="predicted"/>
<dbReference type="EMBL" id="JARUPT010000238">
    <property type="protein sequence ID" value="KAK0374717.1"/>
    <property type="molecule type" value="Genomic_DNA"/>
</dbReference>
<keyword evidence="3" id="KW-1185">Reference proteome</keyword>
<sequence>MLLPSSTSLLFLFLAFTAAAATSQSTPTPSPSQPPIDDGTVCPGSTIPCWEGCMPPDGVCCHGSSKTWWCQKGDTCGKSEAAGCFHPPKRASSSSSSSSSAPTISGDSLATATESATRPSLTAATTTTATTTTTGTQLPTCVFQIPPIVQRQQREKVTTTVSACPTELTSATSVPGAAGGSGPAAMGQSWAVLTSIGVAVGFVMMLVV</sequence>
<feature type="region of interest" description="Disordered" evidence="1">
    <location>
        <begin position="87"/>
        <end position="133"/>
    </location>
</feature>
<evidence type="ECO:0000313" key="3">
    <source>
        <dbReference type="Proteomes" id="UP001169217"/>
    </source>
</evidence>
<protein>
    <recommendedName>
        <fullName evidence="4">GPI anchored serine-threonine rich protein</fullName>
    </recommendedName>
</protein>
<accession>A0ABQ9PT68</accession>
<evidence type="ECO:0000313" key="2">
    <source>
        <dbReference type="EMBL" id="KAK0374717.1"/>
    </source>
</evidence>
<feature type="compositionally biased region" description="Low complexity" evidence="1">
    <location>
        <begin position="122"/>
        <end position="133"/>
    </location>
</feature>
<gene>
    <name evidence="2" type="ORF">CLIM01_07915</name>
</gene>
<feature type="compositionally biased region" description="Polar residues" evidence="1">
    <location>
        <begin position="101"/>
        <end position="120"/>
    </location>
</feature>
<reference evidence="2" key="1">
    <citation type="submission" date="2023-04" db="EMBL/GenBank/DDBJ databases">
        <title>Colletotrichum limetticola genome sequence.</title>
        <authorList>
            <person name="Baroncelli R."/>
        </authorList>
    </citation>
    <scope>NUCLEOTIDE SEQUENCE</scope>
    <source>
        <strain evidence="2">KLA-Anderson</strain>
    </source>
</reference>
<evidence type="ECO:0000256" key="1">
    <source>
        <dbReference type="SAM" id="MobiDB-lite"/>
    </source>
</evidence>
<dbReference type="Proteomes" id="UP001169217">
    <property type="component" value="Unassembled WGS sequence"/>
</dbReference>
<comment type="caution">
    <text evidence="2">The sequence shown here is derived from an EMBL/GenBank/DDBJ whole genome shotgun (WGS) entry which is preliminary data.</text>
</comment>
<evidence type="ECO:0008006" key="4">
    <source>
        <dbReference type="Google" id="ProtNLM"/>
    </source>
</evidence>
<name>A0ABQ9PT68_9PEZI</name>